<proteinExistence type="predicted"/>
<name>A0ABT1LG45_9HYPH</name>
<dbReference type="Proteomes" id="UP001205890">
    <property type="component" value="Unassembled WGS sequence"/>
</dbReference>
<comment type="caution">
    <text evidence="2">The sequence shown here is derived from an EMBL/GenBank/DDBJ whole genome shotgun (WGS) entry which is preliminary data.</text>
</comment>
<gene>
    <name evidence="2" type="ORF">NK718_17910</name>
</gene>
<feature type="region of interest" description="Disordered" evidence="1">
    <location>
        <begin position="173"/>
        <end position="216"/>
    </location>
</feature>
<feature type="non-terminal residue" evidence="2">
    <location>
        <position position="1"/>
    </location>
</feature>
<feature type="compositionally biased region" description="Basic and acidic residues" evidence="1">
    <location>
        <begin position="201"/>
        <end position="216"/>
    </location>
</feature>
<dbReference type="EMBL" id="JANCLU010000021">
    <property type="protein sequence ID" value="MCP8940404.1"/>
    <property type="molecule type" value="Genomic_DNA"/>
</dbReference>
<evidence type="ECO:0000256" key="1">
    <source>
        <dbReference type="SAM" id="MobiDB-lite"/>
    </source>
</evidence>
<feature type="compositionally biased region" description="Basic and acidic residues" evidence="1">
    <location>
        <begin position="181"/>
        <end position="192"/>
    </location>
</feature>
<accession>A0ABT1LG45</accession>
<protein>
    <submittedName>
        <fullName evidence="2">Uncharacterized protein</fullName>
    </submittedName>
</protein>
<keyword evidence="3" id="KW-1185">Reference proteome</keyword>
<evidence type="ECO:0000313" key="3">
    <source>
        <dbReference type="Proteomes" id="UP001205890"/>
    </source>
</evidence>
<reference evidence="2 3" key="1">
    <citation type="submission" date="2022-07" db="EMBL/GenBank/DDBJ databases">
        <authorList>
            <person name="Li W.-J."/>
            <person name="Deng Q.-Q."/>
        </authorList>
    </citation>
    <scope>NUCLEOTIDE SEQUENCE [LARGE SCALE GENOMIC DNA]</scope>
    <source>
        <strain evidence="2 3">SYSU M60028</strain>
    </source>
</reference>
<sequence length="216" mass="24682">LRDAALDARLQAERLRGPGLETRGVDRTRLESRRIDAGLRAGRLRLGTRRGRRRDFRARRRRGRRRHRGLGARRLRPRLLPRFLPRFLPGFGTGLLARRLNPRLDPLESGLARLRRLGTLNVALDEHVVGPADEHKVLDVVAPHDDQLPLAVEAEGVHHAQARLARAPRAALRLQASARETPQDQREHREQHEDDGEGDGPDDRRWPSCRQREQSA</sequence>
<evidence type="ECO:0000313" key="2">
    <source>
        <dbReference type="EMBL" id="MCP8940404.1"/>
    </source>
</evidence>
<organism evidence="2 3">
    <name type="scientific">Alsobacter ponti</name>
    <dbReference type="NCBI Taxonomy" id="2962936"/>
    <lineage>
        <taxon>Bacteria</taxon>
        <taxon>Pseudomonadati</taxon>
        <taxon>Pseudomonadota</taxon>
        <taxon>Alphaproteobacteria</taxon>
        <taxon>Hyphomicrobiales</taxon>
        <taxon>Alsobacteraceae</taxon>
        <taxon>Alsobacter</taxon>
    </lineage>
</organism>